<gene>
    <name evidence="1" type="ORF">PCOR1329_LOCUS27907</name>
</gene>
<keyword evidence="2" id="KW-1185">Reference proteome</keyword>
<organism evidence="1 2">
    <name type="scientific">Prorocentrum cordatum</name>
    <dbReference type="NCBI Taxonomy" id="2364126"/>
    <lineage>
        <taxon>Eukaryota</taxon>
        <taxon>Sar</taxon>
        <taxon>Alveolata</taxon>
        <taxon>Dinophyceae</taxon>
        <taxon>Prorocentrales</taxon>
        <taxon>Prorocentraceae</taxon>
        <taxon>Prorocentrum</taxon>
    </lineage>
</organism>
<evidence type="ECO:0000313" key="1">
    <source>
        <dbReference type="EMBL" id="CAK0828766.1"/>
    </source>
</evidence>
<comment type="caution">
    <text evidence="1">The sequence shown here is derived from an EMBL/GenBank/DDBJ whole genome shotgun (WGS) entry which is preliminary data.</text>
</comment>
<accession>A0ABN9SA18</accession>
<reference evidence="1" key="1">
    <citation type="submission" date="2023-10" db="EMBL/GenBank/DDBJ databases">
        <authorList>
            <person name="Chen Y."/>
            <person name="Shah S."/>
            <person name="Dougan E. K."/>
            <person name="Thang M."/>
            <person name="Chan C."/>
        </authorList>
    </citation>
    <scope>NUCLEOTIDE SEQUENCE [LARGE SCALE GENOMIC DNA]</scope>
</reference>
<protein>
    <submittedName>
        <fullName evidence="1">Uncharacterized protein</fullName>
    </submittedName>
</protein>
<dbReference type="Proteomes" id="UP001189429">
    <property type="component" value="Unassembled WGS sequence"/>
</dbReference>
<feature type="non-terminal residue" evidence="1">
    <location>
        <position position="143"/>
    </location>
</feature>
<name>A0ABN9SA18_9DINO</name>
<dbReference type="EMBL" id="CAUYUJ010010198">
    <property type="protein sequence ID" value="CAK0828766.1"/>
    <property type="molecule type" value="Genomic_DNA"/>
</dbReference>
<feature type="non-terminal residue" evidence="1">
    <location>
        <position position="1"/>
    </location>
</feature>
<proteinExistence type="predicted"/>
<evidence type="ECO:0000313" key="2">
    <source>
        <dbReference type="Proteomes" id="UP001189429"/>
    </source>
</evidence>
<sequence>AQERWTCFLDAFVGPPPAPAQRPSGAAASLVAMLRAVVDTGEGFAVWHHRRDRGLKALVDPVQARLRPVETLGRPTPFAPAALGPQLALTVEPLASVSDLCRHLLRVTPAVEESYLEHCHSIVGSTIHDLRSGEHHEVVDFTV</sequence>